<keyword evidence="1" id="KW-1133">Transmembrane helix</keyword>
<dbReference type="Proteomes" id="UP000003178">
    <property type="component" value="Unassembled WGS sequence"/>
</dbReference>
<reference evidence="2 3" key="2">
    <citation type="submission" date="2008-10" db="EMBL/GenBank/DDBJ databases">
        <title>Draft genome sequence of Clostridium hiranonis (DSM 13275).</title>
        <authorList>
            <person name="Sudarsanam P."/>
            <person name="Ley R."/>
            <person name="Guruge J."/>
            <person name="Turnbaugh P.J."/>
            <person name="Mahowald M."/>
            <person name="Liep D."/>
            <person name="Gordon J."/>
        </authorList>
    </citation>
    <scope>NUCLEOTIDE SEQUENCE [LARGE SCALE GENOMIC DNA]</scope>
    <source>
        <strain evidence="2 3">DSM 13275</strain>
    </source>
</reference>
<gene>
    <name evidence="2" type="ORF">CLOHIR_00623</name>
</gene>
<sequence length="42" mass="4797">MNGVVVLILLCLVVMFIKLFVDRNWLGLILFLFTVILIFGIS</sequence>
<feature type="transmembrane region" description="Helical" evidence="1">
    <location>
        <begin position="25"/>
        <end position="41"/>
    </location>
</feature>
<accession>B6FXM4</accession>
<evidence type="ECO:0000256" key="1">
    <source>
        <dbReference type="SAM" id="Phobius"/>
    </source>
</evidence>
<evidence type="ECO:0000313" key="2">
    <source>
        <dbReference type="EMBL" id="EEA85725.1"/>
    </source>
</evidence>
<organism evidence="2 3">
    <name type="scientific">Peptacetobacter hiranonis (strain DSM 13275 / JCM 10541 / KCTC 15199 / TO-931)</name>
    <name type="common">Clostridium hiranonis</name>
    <dbReference type="NCBI Taxonomy" id="500633"/>
    <lineage>
        <taxon>Bacteria</taxon>
        <taxon>Bacillati</taxon>
        <taxon>Bacillota</taxon>
        <taxon>Clostridia</taxon>
        <taxon>Peptostreptococcales</taxon>
        <taxon>Peptostreptococcaceae</taxon>
        <taxon>Peptacetobacter</taxon>
    </lineage>
</organism>
<dbReference type="HOGENOM" id="CLU_217143_0_0_9"/>
<keyword evidence="1" id="KW-0812">Transmembrane</keyword>
<protein>
    <submittedName>
        <fullName evidence="2">Uncharacterized protein</fullName>
    </submittedName>
</protein>
<name>B6FXM4_PEPHT</name>
<reference evidence="2 3" key="1">
    <citation type="submission" date="2008-09" db="EMBL/GenBank/DDBJ databases">
        <authorList>
            <person name="Fulton L."/>
            <person name="Clifton S."/>
            <person name="Fulton B."/>
            <person name="Xu J."/>
            <person name="Minx P."/>
            <person name="Pepin K.H."/>
            <person name="Johnson M."/>
            <person name="Thiruvilangam P."/>
            <person name="Bhonagiri V."/>
            <person name="Nash W.E."/>
            <person name="Mardis E.R."/>
            <person name="Wilson R.K."/>
        </authorList>
    </citation>
    <scope>NUCLEOTIDE SEQUENCE [LARGE SCALE GENOMIC DNA]</scope>
    <source>
        <strain evidence="2 3">DSM 13275</strain>
    </source>
</reference>
<keyword evidence="1" id="KW-0472">Membrane</keyword>
<dbReference type="EMBL" id="ABWP01000024">
    <property type="protein sequence ID" value="EEA85725.1"/>
    <property type="molecule type" value="Genomic_DNA"/>
</dbReference>
<dbReference type="STRING" id="500633.CLOHIR_00623"/>
<evidence type="ECO:0000313" key="3">
    <source>
        <dbReference type="Proteomes" id="UP000003178"/>
    </source>
</evidence>
<dbReference type="AlphaFoldDB" id="B6FXM4"/>
<comment type="caution">
    <text evidence="2">The sequence shown here is derived from an EMBL/GenBank/DDBJ whole genome shotgun (WGS) entry which is preliminary data.</text>
</comment>
<proteinExistence type="predicted"/>
<keyword evidence="3" id="KW-1185">Reference proteome</keyword>